<protein>
    <recommendedName>
        <fullName evidence="2">Nitroreductase domain-containing protein</fullName>
    </recommendedName>
</protein>
<evidence type="ECO:0000256" key="1">
    <source>
        <dbReference type="SAM" id="MobiDB-lite"/>
    </source>
</evidence>
<dbReference type="PANTHER" id="PTHR43745">
    <property type="entry name" value="NITROREDUCTASE MJ1384-RELATED"/>
    <property type="match status" value="1"/>
</dbReference>
<comment type="caution">
    <text evidence="3">The sequence shown here is derived from an EMBL/GenBank/DDBJ whole genome shotgun (WGS) entry which is preliminary data.</text>
</comment>
<dbReference type="NCBIfam" id="TIGR03605">
    <property type="entry name" value="antibiot_sagB"/>
    <property type="match status" value="1"/>
</dbReference>
<name>A0ABP7YKW4_9ACTN</name>
<dbReference type="InterPro" id="IPR020051">
    <property type="entry name" value="SagB-type_dehydrogenase"/>
</dbReference>
<evidence type="ECO:0000313" key="3">
    <source>
        <dbReference type="EMBL" id="GAA4137717.1"/>
    </source>
</evidence>
<dbReference type="InterPro" id="IPR000415">
    <property type="entry name" value="Nitroreductase-like"/>
</dbReference>
<sequence>MASTYRSATFANSYRGLQPWFTATGLRNHALRFRSLGQSGDPRPAEDFLLASRIRREDARVLASTRPYFTDTGLTTVSLLGSDTVGPCRAGSLPLPESLPLQARLEKVLTQRRSRRRFSGGSTDLAHIATLLRATAGRTGHGRVALSGGGEVVMPYYTAPSGGGLRPIAVYVAPLRVEGLGTDILRYDDRNDVLVPLARSADARQLLDTCLSPPDLDHLHEAAAVVLFVGRPWRTMRKYGERGVRFLLLEAGAMAEHLHLSVEALGLASVACGSLCDDEVHRIVGLDGLYELLVHVVVVGCRPDGEGATPPGPQQAAPRGGGQR</sequence>
<dbReference type="Proteomes" id="UP001500266">
    <property type="component" value="Unassembled WGS sequence"/>
</dbReference>
<organism evidence="3 4">
    <name type="scientific">Actinomadura keratinilytica</name>
    <dbReference type="NCBI Taxonomy" id="547461"/>
    <lineage>
        <taxon>Bacteria</taxon>
        <taxon>Bacillati</taxon>
        <taxon>Actinomycetota</taxon>
        <taxon>Actinomycetes</taxon>
        <taxon>Streptosporangiales</taxon>
        <taxon>Thermomonosporaceae</taxon>
        <taxon>Actinomadura</taxon>
    </lineage>
</organism>
<dbReference type="Pfam" id="PF00881">
    <property type="entry name" value="Nitroreductase"/>
    <property type="match status" value="1"/>
</dbReference>
<dbReference type="InterPro" id="IPR029479">
    <property type="entry name" value="Nitroreductase"/>
</dbReference>
<feature type="compositionally biased region" description="Low complexity" evidence="1">
    <location>
        <begin position="306"/>
        <end position="318"/>
    </location>
</feature>
<gene>
    <name evidence="3" type="ORF">GCM10022416_22490</name>
</gene>
<accession>A0ABP7YKW4</accession>
<keyword evidence="4" id="KW-1185">Reference proteome</keyword>
<feature type="region of interest" description="Disordered" evidence="1">
    <location>
        <begin position="305"/>
        <end position="324"/>
    </location>
</feature>
<dbReference type="EMBL" id="BAABDO010000024">
    <property type="protein sequence ID" value="GAA4137717.1"/>
    <property type="molecule type" value="Genomic_DNA"/>
</dbReference>
<evidence type="ECO:0000313" key="4">
    <source>
        <dbReference type="Proteomes" id="UP001500266"/>
    </source>
</evidence>
<evidence type="ECO:0000259" key="2">
    <source>
        <dbReference type="Pfam" id="PF00881"/>
    </source>
</evidence>
<dbReference type="RefSeq" id="WP_345020198.1">
    <property type="nucleotide sequence ID" value="NZ_BAABDO010000024.1"/>
</dbReference>
<dbReference type="SUPFAM" id="SSF55469">
    <property type="entry name" value="FMN-dependent nitroreductase-like"/>
    <property type="match status" value="1"/>
</dbReference>
<dbReference type="PANTHER" id="PTHR43745:SF2">
    <property type="entry name" value="NITROREDUCTASE MJ1384-RELATED"/>
    <property type="match status" value="1"/>
</dbReference>
<feature type="domain" description="Nitroreductase" evidence="2">
    <location>
        <begin position="110"/>
        <end position="298"/>
    </location>
</feature>
<proteinExistence type="predicted"/>
<dbReference type="CDD" id="cd02142">
    <property type="entry name" value="McbC_SagB-like_oxidoreductase"/>
    <property type="match status" value="1"/>
</dbReference>
<reference evidence="4" key="1">
    <citation type="journal article" date="2019" name="Int. J. Syst. Evol. Microbiol.">
        <title>The Global Catalogue of Microorganisms (GCM) 10K type strain sequencing project: providing services to taxonomists for standard genome sequencing and annotation.</title>
        <authorList>
            <consortium name="The Broad Institute Genomics Platform"/>
            <consortium name="The Broad Institute Genome Sequencing Center for Infectious Disease"/>
            <person name="Wu L."/>
            <person name="Ma J."/>
        </authorList>
    </citation>
    <scope>NUCLEOTIDE SEQUENCE [LARGE SCALE GENOMIC DNA]</scope>
    <source>
        <strain evidence="4">JCM 17316</strain>
    </source>
</reference>
<dbReference type="InterPro" id="IPR052544">
    <property type="entry name" value="Bacteriocin_Proc_Enz"/>
</dbReference>
<dbReference type="Gene3D" id="3.40.109.10">
    <property type="entry name" value="NADH Oxidase"/>
    <property type="match status" value="1"/>
</dbReference>